<accession>A0ABS3T1L2</accession>
<proteinExistence type="predicted"/>
<evidence type="ECO:0000313" key="3">
    <source>
        <dbReference type="Proteomes" id="UP000676776"/>
    </source>
</evidence>
<dbReference type="EMBL" id="JAGEVF010000003">
    <property type="protein sequence ID" value="MBO3116154.1"/>
    <property type="molecule type" value="Genomic_DNA"/>
</dbReference>
<organism evidence="2 3">
    <name type="scientific">Winogradskyella pelagia</name>
    <dbReference type="NCBI Taxonomy" id="2819984"/>
    <lineage>
        <taxon>Bacteria</taxon>
        <taxon>Pseudomonadati</taxon>
        <taxon>Bacteroidota</taxon>
        <taxon>Flavobacteriia</taxon>
        <taxon>Flavobacteriales</taxon>
        <taxon>Flavobacteriaceae</taxon>
        <taxon>Winogradskyella</taxon>
    </lineage>
</organism>
<name>A0ABS3T1L2_9FLAO</name>
<dbReference type="RefSeq" id="WP_208153018.1">
    <property type="nucleotide sequence ID" value="NZ_JAGEVF010000003.1"/>
</dbReference>
<dbReference type="Proteomes" id="UP000676776">
    <property type="component" value="Unassembled WGS sequence"/>
</dbReference>
<evidence type="ECO:0000313" key="2">
    <source>
        <dbReference type="EMBL" id="MBO3116154.1"/>
    </source>
</evidence>
<keyword evidence="1" id="KW-0812">Transmembrane</keyword>
<evidence type="ECO:0000256" key="1">
    <source>
        <dbReference type="SAM" id="Phobius"/>
    </source>
</evidence>
<feature type="transmembrane region" description="Helical" evidence="1">
    <location>
        <begin position="167"/>
        <end position="187"/>
    </location>
</feature>
<protein>
    <recommendedName>
        <fullName evidence="4">LexA-binding, inner membrane-associated hydrolase</fullName>
    </recommendedName>
</protein>
<gene>
    <name evidence="2" type="ORF">J4050_05310</name>
</gene>
<evidence type="ECO:0008006" key="4">
    <source>
        <dbReference type="Google" id="ProtNLM"/>
    </source>
</evidence>
<feature type="transmembrane region" description="Helical" evidence="1">
    <location>
        <begin position="63"/>
        <end position="84"/>
    </location>
</feature>
<feature type="transmembrane region" description="Helical" evidence="1">
    <location>
        <begin position="137"/>
        <end position="155"/>
    </location>
</feature>
<keyword evidence="1" id="KW-0472">Membrane</keyword>
<sequence length="219" mass="24645">MFVGHYAAAFALKGKEPKASLGMLFIATQFVDILFFPFVILGIEHLEFVEGFTAVNNFKMEYPISHGLLGSVIWALLFYTIYRFGLVRNKLKAKSIALVMGLAVLSHWFTDLLVHTADLPFIYGEPKFGFGLWNSKWATFGIEALLLSLGIWYYYKNTKVIKPGGNYLSIAFGLFLLILNYLNFFVLPTNDNINALTFSALAAFFILAGIAAWIDRKRG</sequence>
<comment type="caution">
    <text evidence="2">The sequence shown here is derived from an EMBL/GenBank/DDBJ whole genome shotgun (WGS) entry which is preliminary data.</text>
</comment>
<feature type="transmembrane region" description="Helical" evidence="1">
    <location>
        <begin position="21"/>
        <end position="43"/>
    </location>
</feature>
<reference evidence="2 3" key="1">
    <citation type="submission" date="2021-03" db="EMBL/GenBank/DDBJ databases">
        <title>Winogradskyella sp. nov., isolated from costal sediment.</title>
        <authorList>
            <person name="Gao C."/>
        </authorList>
    </citation>
    <scope>NUCLEOTIDE SEQUENCE [LARGE SCALE GENOMIC DNA]</scope>
    <source>
        <strain evidence="2 3">DF17</strain>
    </source>
</reference>
<feature type="transmembrane region" description="Helical" evidence="1">
    <location>
        <begin position="96"/>
        <end position="117"/>
    </location>
</feature>
<feature type="transmembrane region" description="Helical" evidence="1">
    <location>
        <begin position="193"/>
        <end position="214"/>
    </location>
</feature>
<keyword evidence="1" id="KW-1133">Transmembrane helix</keyword>
<keyword evidence="3" id="KW-1185">Reference proteome</keyword>